<protein>
    <submittedName>
        <fullName evidence="1">Uncharacterized protein</fullName>
    </submittedName>
</protein>
<proteinExistence type="predicted"/>
<sequence>MGVDHNRRLIIPLQELIGRRREGTLHQVNEKIRFYVDVLIHLQDHGADVPLVVGHDGPFPRTAQRFGDGLLGAGAGSHADDLDPYGLTDLLTAFVNALSQKGIRLQGLSSVGCPAALEVVGDHPNVSGAGIFMSVKELLAHVCYQVLYSRHGLSHALLDYLAENLKIPREVGAFLHCRKVHEDIYGAGERAAVPVLPSVPLHEYGLLHSGNAYFGELESVIGLSALHVTDRNHVEDVR</sequence>
<dbReference type="AlphaFoldDB" id="A0A645FG46"/>
<dbReference type="EMBL" id="VSSQ01058815">
    <property type="protein sequence ID" value="MPN12462.1"/>
    <property type="molecule type" value="Genomic_DNA"/>
</dbReference>
<name>A0A645FG46_9ZZZZ</name>
<comment type="caution">
    <text evidence="1">The sequence shown here is derived from an EMBL/GenBank/DDBJ whole genome shotgun (WGS) entry which is preliminary data.</text>
</comment>
<organism evidence="1">
    <name type="scientific">bioreactor metagenome</name>
    <dbReference type="NCBI Taxonomy" id="1076179"/>
    <lineage>
        <taxon>unclassified sequences</taxon>
        <taxon>metagenomes</taxon>
        <taxon>ecological metagenomes</taxon>
    </lineage>
</organism>
<accession>A0A645FG46</accession>
<reference evidence="1" key="1">
    <citation type="submission" date="2019-08" db="EMBL/GenBank/DDBJ databases">
        <authorList>
            <person name="Kucharzyk K."/>
            <person name="Murdoch R.W."/>
            <person name="Higgins S."/>
            <person name="Loffler F."/>
        </authorList>
    </citation>
    <scope>NUCLEOTIDE SEQUENCE</scope>
</reference>
<evidence type="ECO:0000313" key="1">
    <source>
        <dbReference type="EMBL" id="MPN12462.1"/>
    </source>
</evidence>
<gene>
    <name evidence="1" type="ORF">SDC9_159780</name>
</gene>